<comment type="subcellular location">
    <subcellularLocation>
        <location evidence="1">Cell membrane</location>
        <topology evidence="1">Multi-pass membrane protein</topology>
    </subcellularLocation>
</comment>
<gene>
    <name evidence="7" type="ORF">ABID56_001105</name>
</gene>
<feature type="transmembrane region" description="Helical" evidence="6">
    <location>
        <begin position="95"/>
        <end position="121"/>
    </location>
</feature>
<feature type="transmembrane region" description="Helical" evidence="6">
    <location>
        <begin position="250"/>
        <end position="275"/>
    </location>
</feature>
<keyword evidence="5 6" id="KW-0472">Membrane</keyword>
<evidence type="ECO:0000256" key="5">
    <source>
        <dbReference type="ARBA" id="ARBA00023136"/>
    </source>
</evidence>
<dbReference type="PANTHER" id="PTHR42770">
    <property type="entry name" value="AMINO ACID TRANSPORTER-RELATED"/>
    <property type="match status" value="1"/>
</dbReference>
<organism evidence="7 8">
    <name type="scientific">Alkalibacillus flavidus</name>
    <dbReference type="NCBI Taxonomy" id="546021"/>
    <lineage>
        <taxon>Bacteria</taxon>
        <taxon>Bacillati</taxon>
        <taxon>Bacillota</taxon>
        <taxon>Bacilli</taxon>
        <taxon>Bacillales</taxon>
        <taxon>Bacillaceae</taxon>
        <taxon>Alkalibacillus</taxon>
    </lineage>
</organism>
<accession>A0ABV2KTV2</accession>
<evidence type="ECO:0000256" key="1">
    <source>
        <dbReference type="ARBA" id="ARBA00004651"/>
    </source>
</evidence>
<evidence type="ECO:0000256" key="3">
    <source>
        <dbReference type="ARBA" id="ARBA00022692"/>
    </source>
</evidence>
<feature type="transmembrane region" description="Helical" evidence="6">
    <location>
        <begin position="449"/>
        <end position="465"/>
    </location>
</feature>
<evidence type="ECO:0000256" key="2">
    <source>
        <dbReference type="ARBA" id="ARBA00022475"/>
    </source>
</evidence>
<evidence type="ECO:0000313" key="7">
    <source>
        <dbReference type="EMBL" id="MET3683015.1"/>
    </source>
</evidence>
<feature type="transmembrane region" description="Helical" evidence="6">
    <location>
        <begin position="373"/>
        <end position="394"/>
    </location>
</feature>
<name>A0ABV2KTV2_9BACI</name>
<protein>
    <submittedName>
        <fullName evidence="7">Amino acid transporter</fullName>
    </submittedName>
</protein>
<feature type="transmembrane region" description="Helical" evidence="6">
    <location>
        <begin position="50"/>
        <end position="74"/>
    </location>
</feature>
<dbReference type="PANTHER" id="PTHR42770:SF7">
    <property type="entry name" value="MEMBRANE PROTEIN"/>
    <property type="match status" value="1"/>
</dbReference>
<keyword evidence="3 6" id="KW-0812">Transmembrane</keyword>
<comment type="caution">
    <text evidence="7">The sequence shown here is derived from an EMBL/GenBank/DDBJ whole genome shotgun (WGS) entry which is preliminary data.</text>
</comment>
<feature type="transmembrane region" description="Helical" evidence="6">
    <location>
        <begin position="295"/>
        <end position="327"/>
    </location>
</feature>
<dbReference type="InterPro" id="IPR050367">
    <property type="entry name" value="APC_superfamily"/>
</dbReference>
<dbReference type="RefSeq" id="WP_354219612.1">
    <property type="nucleotide sequence ID" value="NZ_JBEPMX010000004.1"/>
</dbReference>
<evidence type="ECO:0000256" key="4">
    <source>
        <dbReference type="ARBA" id="ARBA00022989"/>
    </source>
</evidence>
<feature type="transmembrane region" description="Helical" evidence="6">
    <location>
        <begin position="348"/>
        <end position="367"/>
    </location>
</feature>
<evidence type="ECO:0000313" key="8">
    <source>
        <dbReference type="Proteomes" id="UP001549167"/>
    </source>
</evidence>
<reference evidence="7 8" key="1">
    <citation type="submission" date="2024-06" db="EMBL/GenBank/DDBJ databases">
        <title>Genomic Encyclopedia of Type Strains, Phase IV (KMG-IV): sequencing the most valuable type-strain genomes for metagenomic binning, comparative biology and taxonomic classification.</title>
        <authorList>
            <person name="Goeker M."/>
        </authorList>
    </citation>
    <scope>NUCLEOTIDE SEQUENCE [LARGE SCALE GENOMIC DNA]</scope>
    <source>
        <strain evidence="7 8">DSM 23520</strain>
    </source>
</reference>
<dbReference type="InterPro" id="IPR002293">
    <property type="entry name" value="AA/rel_permease1"/>
</dbReference>
<feature type="transmembrane region" description="Helical" evidence="6">
    <location>
        <begin position="21"/>
        <end position="44"/>
    </location>
</feature>
<dbReference type="Pfam" id="PF13520">
    <property type="entry name" value="AA_permease_2"/>
    <property type="match status" value="1"/>
</dbReference>
<keyword evidence="2" id="KW-1003">Cell membrane</keyword>
<feature type="transmembrane region" description="Helical" evidence="6">
    <location>
        <begin position="212"/>
        <end position="230"/>
    </location>
</feature>
<evidence type="ECO:0000256" key="6">
    <source>
        <dbReference type="SAM" id="Phobius"/>
    </source>
</evidence>
<dbReference type="Proteomes" id="UP001549167">
    <property type="component" value="Unassembled WGS sequence"/>
</dbReference>
<feature type="transmembrane region" description="Helical" evidence="6">
    <location>
        <begin position="141"/>
        <end position="162"/>
    </location>
</feature>
<keyword evidence="8" id="KW-1185">Reference proteome</keyword>
<feature type="transmembrane region" description="Helical" evidence="6">
    <location>
        <begin position="415"/>
        <end position="437"/>
    </location>
</feature>
<dbReference type="EMBL" id="JBEPMX010000004">
    <property type="protein sequence ID" value="MET3683015.1"/>
    <property type="molecule type" value="Genomic_DNA"/>
</dbReference>
<sequence>MSGRSEKSLTRQKLDRTLKPHWVWAIALGSSIGWASFVMPANWMGQAGPLGVILGLTIGALLMIVIAISYGVLIRSYPVSGGEFAYAFLGLNRTHAYISGWFLTLGYICIVALNATAFSLMLKFIFPDFIEQAKLYEVAGWEVYLTEIIFTTLLIGIFAFLNIRGSTISGRMQFIFVSILILGVLTITIGMSSSGDTSFANLTPVFTPDTSALAAVLTMVAIAPFAYVGFDNVPQAAEEFKFSSKKALSLIVLAILFAAAIYSMMIIATGVAMPWQELADANHSWGTGVVVQEVMGVGGLIVLATALSMGIFTGLNGFLISASRVLFAMARGKVLPDIFARLHKQHNTPYYAILFAALISIIAPWFGRDVLSWIVNMSSVGVSIAYFYTTYTAFKLLKWNEQDKDYNPELHIVSPWRKVVTIIGMISSIAFLALLLYPSSPAALGQESFYALVIWVVLGAIFYIGRRRELSKYSRDELAYLILGDDQYKLANKGNDSDNNH</sequence>
<dbReference type="Gene3D" id="1.20.1740.10">
    <property type="entry name" value="Amino acid/polyamine transporter I"/>
    <property type="match status" value="1"/>
</dbReference>
<keyword evidence="4 6" id="KW-1133">Transmembrane helix</keyword>
<dbReference type="PIRSF" id="PIRSF006060">
    <property type="entry name" value="AA_transporter"/>
    <property type="match status" value="1"/>
</dbReference>
<proteinExistence type="predicted"/>
<feature type="transmembrane region" description="Helical" evidence="6">
    <location>
        <begin position="174"/>
        <end position="192"/>
    </location>
</feature>